<evidence type="ECO:0000259" key="20">
    <source>
        <dbReference type="Pfam" id="PF00361"/>
    </source>
</evidence>
<reference evidence="21" key="1">
    <citation type="submission" date="2020-12" db="EMBL/GenBank/DDBJ databases">
        <authorList>
            <person name="Do T.D."/>
            <person name="Kim C.-B."/>
        </authorList>
    </citation>
    <scope>NUCLEOTIDE SEQUENCE</scope>
</reference>
<dbReference type="RefSeq" id="YP_010121346.1">
    <property type="nucleotide sequence ID" value="NC_056185.1"/>
</dbReference>
<evidence type="ECO:0000256" key="16">
    <source>
        <dbReference type="ARBA" id="ARBA00031028"/>
    </source>
</evidence>
<keyword evidence="13" id="KW-0830">Ubiquinone</keyword>
<evidence type="ECO:0000256" key="13">
    <source>
        <dbReference type="ARBA" id="ARBA00023075"/>
    </source>
</evidence>
<geneLocation type="mitochondrion" evidence="21"/>
<evidence type="ECO:0000313" key="21">
    <source>
        <dbReference type="EMBL" id="QRC77961.1"/>
    </source>
</evidence>
<sequence length="312" mass="34576">MSSGNLLFLFVMLLGPLVSISSSNWVICWVGLELSFLGAIPLLLSDSGFMSLSKESVIKYFCIQALGSGLLMLGGVMYFMDPMIFEFSEMILIFSLFIKLGVFPMHFWVPGIASGLNWFALFILLGWQKIPPFALLINLCENSYSLGYVVMVIGGISALVGALIGLNQTNLRAMLGGSSIAHTGWSCVGVVCGGLWTYFLLYMASFLLLMIFVMVKDDFMMGLMILGLSGLPPFVMFIGKWSILKSVLIEGYSFFFLTLPILSALLSLFFYLKFFYSFYLSSAIFNSSKSKYSYICSTILLSVSGVMYVMLF</sequence>
<dbReference type="GO" id="GO:0008137">
    <property type="term" value="F:NADH dehydrogenase (ubiquinone) activity"/>
    <property type="evidence" value="ECO:0007669"/>
    <property type="project" value="UniProtKB-EC"/>
</dbReference>
<keyword evidence="14 21" id="KW-0496">Mitochondrion</keyword>
<organism evidence="21">
    <name type="scientific">Ceratodoris hiroi</name>
    <dbReference type="NCBI Taxonomy" id="1505000"/>
    <lineage>
        <taxon>Eukaryota</taxon>
        <taxon>Metazoa</taxon>
        <taxon>Spiralia</taxon>
        <taxon>Lophotrochozoa</taxon>
        <taxon>Mollusca</taxon>
        <taxon>Gastropoda</taxon>
        <taxon>Heterobranchia</taxon>
        <taxon>Euthyneura</taxon>
        <taxon>Nudipleura</taxon>
        <taxon>Nudibranchia</taxon>
        <taxon>Doridina</taxon>
        <taxon>Anadoridoidea</taxon>
        <taxon>Goniodorididae</taxon>
        <taxon>Goniodoridinae</taxon>
        <taxon>Ceratodoris</taxon>
    </lineage>
</organism>
<dbReference type="EC" id="7.1.1.2" evidence="3"/>
<evidence type="ECO:0000256" key="11">
    <source>
        <dbReference type="ARBA" id="ARBA00022989"/>
    </source>
</evidence>
<keyword evidence="6" id="KW-0679">Respiratory chain</keyword>
<evidence type="ECO:0000256" key="12">
    <source>
        <dbReference type="ARBA" id="ARBA00023027"/>
    </source>
</evidence>
<feature type="transmembrane region" description="Helical" evidence="18">
    <location>
        <begin position="292"/>
        <end position="311"/>
    </location>
</feature>
<feature type="transmembrane region" description="Helical" evidence="18">
    <location>
        <begin position="116"/>
        <end position="139"/>
    </location>
</feature>
<dbReference type="InterPro" id="IPR050175">
    <property type="entry name" value="Complex_I_Subunit_2"/>
</dbReference>
<feature type="chain" id="PRO_5032881053" description="NADH-ubiquinone oxidoreductase chain 2" evidence="19">
    <location>
        <begin position="23"/>
        <end position="312"/>
    </location>
</feature>
<feature type="transmembrane region" description="Helical" evidence="18">
    <location>
        <begin position="187"/>
        <end position="213"/>
    </location>
</feature>
<feature type="transmembrane region" description="Helical" evidence="18">
    <location>
        <begin position="57"/>
        <end position="79"/>
    </location>
</feature>
<dbReference type="GO" id="GO:0006120">
    <property type="term" value="P:mitochondrial electron transport, NADH to ubiquinone"/>
    <property type="evidence" value="ECO:0007669"/>
    <property type="project" value="TreeGrafter"/>
</dbReference>
<gene>
    <name evidence="21" type="primary">ND2</name>
</gene>
<keyword evidence="12" id="KW-0520">NAD</keyword>
<dbReference type="EMBL" id="MW408699">
    <property type="protein sequence ID" value="QRC77961.1"/>
    <property type="molecule type" value="Genomic_DNA"/>
</dbReference>
<keyword evidence="10" id="KW-0249">Electron transport</keyword>
<dbReference type="InterPro" id="IPR001750">
    <property type="entry name" value="ND/Mrp_TM"/>
</dbReference>
<keyword evidence="8" id="KW-0999">Mitochondrion inner membrane</keyword>
<keyword evidence="7 18" id="KW-0812">Transmembrane</keyword>
<feature type="signal peptide" evidence="19">
    <location>
        <begin position="1"/>
        <end position="22"/>
    </location>
</feature>
<evidence type="ECO:0000256" key="17">
    <source>
        <dbReference type="ARBA" id="ARBA00049551"/>
    </source>
</evidence>
<feature type="transmembrane region" description="Helical" evidence="18">
    <location>
        <begin position="219"/>
        <end position="239"/>
    </location>
</feature>
<evidence type="ECO:0000256" key="15">
    <source>
        <dbReference type="ARBA" id="ARBA00023136"/>
    </source>
</evidence>
<dbReference type="AlphaFoldDB" id="A0A888YRT5"/>
<evidence type="ECO:0000256" key="9">
    <source>
        <dbReference type="ARBA" id="ARBA00022967"/>
    </source>
</evidence>
<evidence type="ECO:0000256" key="1">
    <source>
        <dbReference type="ARBA" id="ARBA00004448"/>
    </source>
</evidence>
<comment type="catalytic activity">
    <reaction evidence="17">
        <text>a ubiquinone + NADH + 5 H(+)(in) = a ubiquinol + NAD(+) + 4 H(+)(out)</text>
        <dbReference type="Rhea" id="RHEA:29091"/>
        <dbReference type="Rhea" id="RHEA-COMP:9565"/>
        <dbReference type="Rhea" id="RHEA-COMP:9566"/>
        <dbReference type="ChEBI" id="CHEBI:15378"/>
        <dbReference type="ChEBI" id="CHEBI:16389"/>
        <dbReference type="ChEBI" id="CHEBI:17976"/>
        <dbReference type="ChEBI" id="CHEBI:57540"/>
        <dbReference type="ChEBI" id="CHEBI:57945"/>
        <dbReference type="EC" id="7.1.1.2"/>
    </reaction>
</comment>
<keyword evidence="19" id="KW-0732">Signal</keyword>
<dbReference type="CTD" id="4536"/>
<accession>A0A888YRT5</accession>
<protein>
    <recommendedName>
        <fullName evidence="4">NADH-ubiquinone oxidoreductase chain 2</fullName>
        <ecNumber evidence="3">7.1.1.2</ecNumber>
    </recommendedName>
    <alternativeName>
        <fullName evidence="16">NADH dehydrogenase subunit 2</fullName>
    </alternativeName>
</protein>
<keyword evidence="9" id="KW-1278">Translocase</keyword>
<feature type="domain" description="NADH:quinone oxidoreductase/Mrp antiporter transmembrane" evidence="20">
    <location>
        <begin position="22"/>
        <end position="214"/>
    </location>
</feature>
<dbReference type="PANTHER" id="PTHR46552">
    <property type="entry name" value="NADH-UBIQUINONE OXIDOREDUCTASE CHAIN 2"/>
    <property type="match status" value="1"/>
</dbReference>
<evidence type="ECO:0000256" key="19">
    <source>
        <dbReference type="SAM" id="SignalP"/>
    </source>
</evidence>
<evidence type="ECO:0000256" key="3">
    <source>
        <dbReference type="ARBA" id="ARBA00012944"/>
    </source>
</evidence>
<comment type="subcellular location">
    <subcellularLocation>
        <location evidence="1">Mitochondrion inner membrane</location>
        <topology evidence="1">Multi-pass membrane protein</topology>
    </subcellularLocation>
</comment>
<name>A0A888YRT5_9GAST</name>
<evidence type="ECO:0000256" key="14">
    <source>
        <dbReference type="ARBA" id="ARBA00023128"/>
    </source>
</evidence>
<dbReference type="GeneID" id="65323859"/>
<feature type="transmembrane region" description="Helical" evidence="18">
    <location>
        <begin position="251"/>
        <end position="272"/>
    </location>
</feature>
<evidence type="ECO:0000256" key="4">
    <source>
        <dbReference type="ARBA" id="ARBA00021008"/>
    </source>
</evidence>
<keyword evidence="11 18" id="KW-1133">Transmembrane helix</keyword>
<evidence type="ECO:0000256" key="18">
    <source>
        <dbReference type="SAM" id="Phobius"/>
    </source>
</evidence>
<dbReference type="GO" id="GO:0005743">
    <property type="term" value="C:mitochondrial inner membrane"/>
    <property type="evidence" value="ECO:0007669"/>
    <property type="project" value="UniProtKB-SubCell"/>
</dbReference>
<feature type="transmembrane region" description="Helical" evidence="18">
    <location>
        <begin position="145"/>
        <end position="166"/>
    </location>
</feature>
<keyword evidence="15 18" id="KW-0472">Membrane</keyword>
<evidence type="ECO:0000256" key="2">
    <source>
        <dbReference type="ARBA" id="ARBA00007012"/>
    </source>
</evidence>
<keyword evidence="5" id="KW-0813">Transport</keyword>
<proteinExistence type="inferred from homology"/>
<feature type="transmembrane region" description="Helical" evidence="18">
    <location>
        <begin position="91"/>
        <end position="109"/>
    </location>
</feature>
<evidence type="ECO:0000256" key="5">
    <source>
        <dbReference type="ARBA" id="ARBA00022448"/>
    </source>
</evidence>
<evidence type="ECO:0000256" key="6">
    <source>
        <dbReference type="ARBA" id="ARBA00022660"/>
    </source>
</evidence>
<evidence type="ECO:0000256" key="8">
    <source>
        <dbReference type="ARBA" id="ARBA00022792"/>
    </source>
</evidence>
<evidence type="ECO:0000256" key="10">
    <source>
        <dbReference type="ARBA" id="ARBA00022982"/>
    </source>
</evidence>
<dbReference type="Pfam" id="PF00361">
    <property type="entry name" value="Proton_antipo_M"/>
    <property type="match status" value="1"/>
</dbReference>
<comment type="similarity">
    <text evidence="2">Belongs to the complex I subunit 2 family.</text>
</comment>
<dbReference type="PANTHER" id="PTHR46552:SF1">
    <property type="entry name" value="NADH-UBIQUINONE OXIDOREDUCTASE CHAIN 2"/>
    <property type="match status" value="1"/>
</dbReference>
<evidence type="ECO:0000256" key="7">
    <source>
        <dbReference type="ARBA" id="ARBA00022692"/>
    </source>
</evidence>